<dbReference type="CDD" id="cd19977">
    <property type="entry name" value="PBP1_EndR-like"/>
    <property type="match status" value="1"/>
</dbReference>
<dbReference type="GO" id="GO:0003700">
    <property type="term" value="F:DNA-binding transcription factor activity"/>
    <property type="evidence" value="ECO:0007669"/>
    <property type="project" value="TreeGrafter"/>
</dbReference>
<keyword evidence="1" id="KW-0805">Transcription regulation</keyword>
<feature type="domain" description="HTH lacI-type" evidence="4">
    <location>
        <begin position="2"/>
        <end position="56"/>
    </location>
</feature>
<keyword evidence="2" id="KW-0238">DNA-binding</keyword>
<dbReference type="Proteomes" id="UP000287188">
    <property type="component" value="Unassembled WGS sequence"/>
</dbReference>
<gene>
    <name evidence="5" type="ORF">KDK_72140</name>
</gene>
<dbReference type="RefSeq" id="WP_126556855.1">
    <property type="nucleotide sequence ID" value="NZ_BIFS01000002.1"/>
</dbReference>
<dbReference type="Gene3D" id="1.10.260.40">
    <property type="entry name" value="lambda repressor-like DNA-binding domains"/>
    <property type="match status" value="1"/>
</dbReference>
<dbReference type="InterPro" id="IPR001761">
    <property type="entry name" value="Peripla_BP/Lac1_sug-bd_dom"/>
</dbReference>
<dbReference type="PROSITE" id="PS00356">
    <property type="entry name" value="HTH_LACI_1"/>
    <property type="match status" value="1"/>
</dbReference>
<keyword evidence="3" id="KW-0804">Transcription</keyword>
<sequence>MASIKEVAEAAGVSTATVSRVLSNGQHVRPEVRQRVMAAVEKLQYRPNLVARSLRSQQSNTIGLIVSDIRNPFFTSISRAVEDLAYAQGFTVLLCNTDEDANKEAIYLQLMRDTNVAGVIFSPTLQTAAKLSQQSLDFPIVIVDRTIADFEADTVLLDNVEAAWRLTTHLIQNGFEKIGAIFGETSSTGLQRQQGYEQALQEHGLPVLPEYIRHTQPRVEAGYMAATALLNLPNPPDALLTSNSLTMEGALQAIRSANLSIPEDIALVGFDETPWTILVQPSITIIAQPTYEIGKTAAELLLQRIAEPARPARQIILRGQLNVRESSVPLHDRVIKSVEASG</sequence>
<dbReference type="AlphaFoldDB" id="A0A402AWG2"/>
<dbReference type="InterPro" id="IPR028082">
    <property type="entry name" value="Peripla_BP_I"/>
</dbReference>
<evidence type="ECO:0000256" key="3">
    <source>
        <dbReference type="ARBA" id="ARBA00023163"/>
    </source>
</evidence>
<dbReference type="Pfam" id="PF00532">
    <property type="entry name" value="Peripla_BP_1"/>
    <property type="match status" value="1"/>
</dbReference>
<dbReference type="OrthoDB" id="156657at2"/>
<dbReference type="InterPro" id="IPR010982">
    <property type="entry name" value="Lambda_DNA-bd_dom_sf"/>
</dbReference>
<evidence type="ECO:0000256" key="2">
    <source>
        <dbReference type="ARBA" id="ARBA00023125"/>
    </source>
</evidence>
<evidence type="ECO:0000313" key="5">
    <source>
        <dbReference type="EMBL" id="GCE23414.1"/>
    </source>
</evidence>
<dbReference type="Pfam" id="PF00356">
    <property type="entry name" value="LacI"/>
    <property type="match status" value="1"/>
</dbReference>
<dbReference type="PANTHER" id="PTHR30146:SF145">
    <property type="entry name" value="RIBOSE OPERON REPRESSOR"/>
    <property type="match status" value="1"/>
</dbReference>
<dbReference type="PROSITE" id="PS50932">
    <property type="entry name" value="HTH_LACI_2"/>
    <property type="match status" value="1"/>
</dbReference>
<organism evidence="5 6">
    <name type="scientific">Dictyobacter kobayashii</name>
    <dbReference type="NCBI Taxonomy" id="2014872"/>
    <lineage>
        <taxon>Bacteria</taxon>
        <taxon>Bacillati</taxon>
        <taxon>Chloroflexota</taxon>
        <taxon>Ktedonobacteria</taxon>
        <taxon>Ktedonobacterales</taxon>
        <taxon>Dictyobacteraceae</taxon>
        <taxon>Dictyobacter</taxon>
    </lineage>
</organism>
<dbReference type="CDD" id="cd01392">
    <property type="entry name" value="HTH_LacI"/>
    <property type="match status" value="1"/>
</dbReference>
<accession>A0A402AWG2</accession>
<dbReference type="EMBL" id="BIFS01000002">
    <property type="protein sequence ID" value="GCE23414.1"/>
    <property type="molecule type" value="Genomic_DNA"/>
</dbReference>
<dbReference type="GO" id="GO:0000976">
    <property type="term" value="F:transcription cis-regulatory region binding"/>
    <property type="evidence" value="ECO:0007669"/>
    <property type="project" value="TreeGrafter"/>
</dbReference>
<reference evidence="6" key="1">
    <citation type="submission" date="2018-12" db="EMBL/GenBank/DDBJ databases">
        <title>Tengunoibacter tsumagoiensis gen. nov., sp. nov., Dictyobacter kobayashii sp. nov., D. alpinus sp. nov., and D. joshuensis sp. nov. and description of Dictyobacteraceae fam. nov. within the order Ktedonobacterales isolated from Tengu-no-mugimeshi.</title>
        <authorList>
            <person name="Wang C.M."/>
            <person name="Zheng Y."/>
            <person name="Sakai Y."/>
            <person name="Toyoda A."/>
            <person name="Minakuchi Y."/>
            <person name="Abe K."/>
            <person name="Yokota A."/>
            <person name="Yabe S."/>
        </authorList>
    </citation>
    <scope>NUCLEOTIDE SEQUENCE [LARGE SCALE GENOMIC DNA]</scope>
    <source>
        <strain evidence="6">Uno11</strain>
    </source>
</reference>
<dbReference type="SMART" id="SM00354">
    <property type="entry name" value="HTH_LACI"/>
    <property type="match status" value="1"/>
</dbReference>
<evidence type="ECO:0000256" key="1">
    <source>
        <dbReference type="ARBA" id="ARBA00023015"/>
    </source>
</evidence>
<evidence type="ECO:0000313" key="6">
    <source>
        <dbReference type="Proteomes" id="UP000287188"/>
    </source>
</evidence>
<protein>
    <submittedName>
        <fullName evidence="5">LacI family transcriptional regulator</fullName>
    </submittedName>
</protein>
<name>A0A402AWG2_9CHLR</name>
<keyword evidence="6" id="KW-1185">Reference proteome</keyword>
<evidence type="ECO:0000259" key="4">
    <source>
        <dbReference type="PROSITE" id="PS50932"/>
    </source>
</evidence>
<dbReference type="PANTHER" id="PTHR30146">
    <property type="entry name" value="LACI-RELATED TRANSCRIPTIONAL REPRESSOR"/>
    <property type="match status" value="1"/>
</dbReference>
<dbReference type="Gene3D" id="3.40.50.2300">
    <property type="match status" value="2"/>
</dbReference>
<proteinExistence type="predicted"/>
<dbReference type="SUPFAM" id="SSF53822">
    <property type="entry name" value="Periplasmic binding protein-like I"/>
    <property type="match status" value="1"/>
</dbReference>
<dbReference type="SUPFAM" id="SSF47413">
    <property type="entry name" value="lambda repressor-like DNA-binding domains"/>
    <property type="match status" value="1"/>
</dbReference>
<comment type="caution">
    <text evidence="5">The sequence shown here is derived from an EMBL/GenBank/DDBJ whole genome shotgun (WGS) entry which is preliminary data.</text>
</comment>
<dbReference type="InterPro" id="IPR000843">
    <property type="entry name" value="HTH_LacI"/>
</dbReference>